<dbReference type="PROSITE" id="PS01281">
    <property type="entry name" value="GIDA_2"/>
    <property type="match status" value="1"/>
</dbReference>
<dbReference type="InterPro" id="IPR049312">
    <property type="entry name" value="GIDA_C_N"/>
</dbReference>
<dbReference type="InterPro" id="IPR036188">
    <property type="entry name" value="FAD/NAD-bd_sf"/>
</dbReference>
<dbReference type="InterPro" id="IPR002218">
    <property type="entry name" value="MnmG-rel"/>
</dbReference>
<dbReference type="FunFam" id="3.50.50.60:FF:000002">
    <property type="entry name" value="tRNA uridine 5-carboxymethylaminomethyl modification enzyme MnmG"/>
    <property type="match status" value="1"/>
</dbReference>
<dbReference type="GO" id="GO:0070899">
    <property type="term" value="P:mitochondrial tRNA wobble uridine modification"/>
    <property type="evidence" value="ECO:0007669"/>
    <property type="project" value="UniProtKB-ARBA"/>
</dbReference>
<dbReference type="GO" id="GO:0030488">
    <property type="term" value="P:tRNA methylation"/>
    <property type="evidence" value="ECO:0007669"/>
    <property type="project" value="TreeGrafter"/>
</dbReference>
<dbReference type="Gene3D" id="3.50.50.60">
    <property type="entry name" value="FAD/NAD(P)-binding domain"/>
    <property type="match status" value="1"/>
</dbReference>
<evidence type="ECO:0000256" key="1">
    <source>
        <dbReference type="ARBA" id="ARBA00001974"/>
    </source>
</evidence>
<comment type="cofactor">
    <cofactor evidence="1">
        <name>FAD</name>
        <dbReference type="ChEBI" id="CHEBI:57692"/>
    </cofactor>
</comment>
<dbReference type="Gene3D" id="1.10.150.570">
    <property type="entry name" value="GidA associated domain, C-terminal subdomain"/>
    <property type="match status" value="1"/>
</dbReference>
<dbReference type="InterPro" id="IPR047001">
    <property type="entry name" value="MnmG_C_subdom"/>
</dbReference>
<proteinExistence type="inferred from homology"/>
<evidence type="ECO:0000313" key="7">
    <source>
        <dbReference type="Proteomes" id="UP000597762"/>
    </source>
</evidence>
<dbReference type="Pfam" id="PF21680">
    <property type="entry name" value="GIDA_C_1st"/>
    <property type="match status" value="1"/>
</dbReference>
<dbReference type="GO" id="GO:0050660">
    <property type="term" value="F:flavin adenine dinucleotide binding"/>
    <property type="evidence" value="ECO:0007669"/>
    <property type="project" value="InterPro"/>
</dbReference>
<keyword evidence="3" id="KW-0285">Flavoprotein</keyword>
<keyword evidence="4" id="KW-0274">FAD</keyword>
<comment type="caution">
    <text evidence="6">The sequence shown here is derived from an EMBL/GenBank/DDBJ whole genome shotgun (WGS) entry which is preliminary data.</text>
</comment>
<protein>
    <submittedName>
        <fullName evidence="6">GidA</fullName>
    </submittedName>
</protein>
<name>A0A812DH25_ACAPH</name>
<dbReference type="GO" id="GO:0005829">
    <property type="term" value="C:cytosol"/>
    <property type="evidence" value="ECO:0007669"/>
    <property type="project" value="TreeGrafter"/>
</dbReference>
<dbReference type="InterPro" id="IPR020595">
    <property type="entry name" value="MnmG-rel_CS"/>
</dbReference>
<dbReference type="PANTHER" id="PTHR11806">
    <property type="entry name" value="GLUCOSE INHIBITED DIVISION PROTEIN A"/>
    <property type="match status" value="1"/>
</dbReference>
<dbReference type="OrthoDB" id="3329at2759"/>
<gene>
    <name evidence="6" type="ORF">SPHA_53441</name>
</gene>
<dbReference type="InterPro" id="IPR044920">
    <property type="entry name" value="MnmG_C_subdom_sf"/>
</dbReference>
<feature type="domain" description="tRNA uridine 5-carboxymethylaminomethyl modification enzyme C-terminal subdomain" evidence="5">
    <location>
        <begin position="281"/>
        <end position="351"/>
    </location>
</feature>
<dbReference type="GO" id="GO:0005739">
    <property type="term" value="C:mitochondrion"/>
    <property type="evidence" value="ECO:0007669"/>
    <property type="project" value="GOC"/>
</dbReference>
<dbReference type="EMBL" id="CAHIKZ030003402">
    <property type="protein sequence ID" value="CAE1299820.1"/>
    <property type="molecule type" value="Genomic_DNA"/>
</dbReference>
<organism evidence="6 7">
    <name type="scientific">Acanthosepion pharaonis</name>
    <name type="common">Pharaoh cuttlefish</name>
    <name type="synonym">Sepia pharaonis</name>
    <dbReference type="NCBI Taxonomy" id="158019"/>
    <lineage>
        <taxon>Eukaryota</taxon>
        <taxon>Metazoa</taxon>
        <taxon>Spiralia</taxon>
        <taxon>Lophotrochozoa</taxon>
        <taxon>Mollusca</taxon>
        <taxon>Cephalopoda</taxon>
        <taxon>Coleoidea</taxon>
        <taxon>Decapodiformes</taxon>
        <taxon>Sepiida</taxon>
        <taxon>Sepiina</taxon>
        <taxon>Sepiidae</taxon>
        <taxon>Acanthosepion</taxon>
    </lineage>
</organism>
<dbReference type="InterPro" id="IPR026904">
    <property type="entry name" value="MnmG_C"/>
</dbReference>
<reference evidence="6" key="1">
    <citation type="submission" date="2021-01" db="EMBL/GenBank/DDBJ databases">
        <authorList>
            <person name="Li R."/>
            <person name="Bekaert M."/>
        </authorList>
    </citation>
    <scope>NUCLEOTIDE SEQUENCE</scope>
    <source>
        <strain evidence="6">Farmed</strain>
    </source>
</reference>
<dbReference type="SMART" id="SM01228">
    <property type="entry name" value="GIDA_assoc_3"/>
    <property type="match status" value="1"/>
</dbReference>
<sequence length="372" mass="42509">MNKLIKDIKNRYCPSIESKIIRFGPKQHLIWLEPEGFNTNVVYPSGISCTMPEEHQVEMIRCIPGLEKCELLQAGYGVEYDYIDPRQLKASLETLHIGNLFFAGQINGTTGYEEAAAQGIIAGVNAASKIQEKSPLIIDRSEGYIGVMIDDLTTLGTNEPYRMFTSRAEFRLFLRPDNADIRLTEKGFHQGCVSQYRYEKSQKIQANLKENIEWLKTIFKISNEWREQMNLAPSLNKQKRSAFQMICDPQIDAGKLAQAFPDLFQHLLGETTLLERLSIEVKYARDLQEQLEDIEEVRQDEMLEIPEDLDYYRLNIANEAKNKLIDARPRTIAAASRIAGVTPAALVALLRFVKKNKSKSKSNLYYPQDHIV</sequence>
<dbReference type="PANTHER" id="PTHR11806:SF0">
    <property type="entry name" value="PROTEIN MTO1 HOMOLOG, MITOCHONDRIAL"/>
    <property type="match status" value="1"/>
</dbReference>
<evidence type="ECO:0000256" key="3">
    <source>
        <dbReference type="ARBA" id="ARBA00022630"/>
    </source>
</evidence>
<evidence type="ECO:0000256" key="4">
    <source>
        <dbReference type="ARBA" id="ARBA00022827"/>
    </source>
</evidence>
<comment type="similarity">
    <text evidence="2">Belongs to the MnmG family.</text>
</comment>
<dbReference type="FunFam" id="1.10.150.570:FF:000001">
    <property type="entry name" value="tRNA uridine 5-carboxymethylaminomethyl modification enzyme MnmG"/>
    <property type="match status" value="1"/>
</dbReference>
<keyword evidence="7" id="KW-1185">Reference proteome</keyword>
<evidence type="ECO:0000256" key="2">
    <source>
        <dbReference type="ARBA" id="ARBA00007653"/>
    </source>
</evidence>
<dbReference type="Pfam" id="PF13932">
    <property type="entry name" value="SAM_GIDA_C"/>
    <property type="match status" value="1"/>
</dbReference>
<dbReference type="AlphaFoldDB" id="A0A812DH25"/>
<evidence type="ECO:0000259" key="5">
    <source>
        <dbReference type="SMART" id="SM01228"/>
    </source>
</evidence>
<dbReference type="SUPFAM" id="SSF51905">
    <property type="entry name" value="FAD/NAD(P)-binding domain"/>
    <property type="match status" value="1"/>
</dbReference>
<accession>A0A812DH25</accession>
<evidence type="ECO:0000313" key="6">
    <source>
        <dbReference type="EMBL" id="CAE1299820.1"/>
    </source>
</evidence>
<dbReference type="InterPro" id="IPR040131">
    <property type="entry name" value="MnmG_N"/>
</dbReference>
<dbReference type="Proteomes" id="UP000597762">
    <property type="component" value="Unassembled WGS sequence"/>
</dbReference>
<dbReference type="Pfam" id="PF01134">
    <property type="entry name" value="GIDA"/>
    <property type="match status" value="1"/>
</dbReference>